<keyword evidence="6" id="KW-1185">Reference proteome</keyword>
<evidence type="ECO:0000256" key="3">
    <source>
        <dbReference type="ARBA" id="ARBA00022840"/>
    </source>
</evidence>
<name>A0A1W1VIS9_9DEIO</name>
<dbReference type="InterPro" id="IPR027417">
    <property type="entry name" value="P-loop_NTPase"/>
</dbReference>
<organism evidence="5 6">
    <name type="scientific">Deinococcus hopiensis KR-140</name>
    <dbReference type="NCBI Taxonomy" id="695939"/>
    <lineage>
        <taxon>Bacteria</taxon>
        <taxon>Thermotogati</taxon>
        <taxon>Deinococcota</taxon>
        <taxon>Deinococci</taxon>
        <taxon>Deinococcales</taxon>
        <taxon>Deinococcaceae</taxon>
        <taxon>Deinococcus</taxon>
    </lineage>
</organism>
<dbReference type="EMBL" id="FWWU01000009">
    <property type="protein sequence ID" value="SMB93289.1"/>
    <property type="molecule type" value="Genomic_DNA"/>
</dbReference>
<dbReference type="GO" id="GO:0016887">
    <property type="term" value="F:ATP hydrolysis activity"/>
    <property type="evidence" value="ECO:0007669"/>
    <property type="project" value="InterPro"/>
</dbReference>
<dbReference type="InterPro" id="IPR003593">
    <property type="entry name" value="AAA+_ATPase"/>
</dbReference>
<evidence type="ECO:0000259" key="4">
    <source>
        <dbReference type="SMART" id="SM00382"/>
    </source>
</evidence>
<evidence type="ECO:0000256" key="2">
    <source>
        <dbReference type="ARBA" id="ARBA00022741"/>
    </source>
</evidence>
<dbReference type="InterPro" id="IPR003959">
    <property type="entry name" value="ATPase_AAA_core"/>
</dbReference>
<dbReference type="CDD" id="cd19481">
    <property type="entry name" value="RecA-like_protease"/>
    <property type="match status" value="1"/>
</dbReference>
<dbReference type="Gene3D" id="3.40.50.300">
    <property type="entry name" value="P-loop containing nucleotide triphosphate hydrolases"/>
    <property type="match status" value="1"/>
</dbReference>
<reference evidence="5 6" key="1">
    <citation type="submission" date="2017-04" db="EMBL/GenBank/DDBJ databases">
        <authorList>
            <person name="Afonso C.L."/>
            <person name="Miller P.J."/>
            <person name="Scott M.A."/>
            <person name="Spackman E."/>
            <person name="Goraichik I."/>
            <person name="Dimitrov K.M."/>
            <person name="Suarez D.L."/>
            <person name="Swayne D.E."/>
        </authorList>
    </citation>
    <scope>NUCLEOTIDE SEQUENCE [LARGE SCALE GENOMIC DNA]</scope>
    <source>
        <strain evidence="5 6">KR-140</strain>
    </source>
</reference>
<dbReference type="InterPro" id="IPR050221">
    <property type="entry name" value="26S_Proteasome_ATPase"/>
</dbReference>
<dbReference type="SMART" id="SM00382">
    <property type="entry name" value="AAA"/>
    <property type="match status" value="1"/>
</dbReference>
<evidence type="ECO:0000313" key="5">
    <source>
        <dbReference type="EMBL" id="SMB93289.1"/>
    </source>
</evidence>
<dbReference type="Pfam" id="PF00004">
    <property type="entry name" value="AAA"/>
    <property type="match status" value="1"/>
</dbReference>
<feature type="domain" description="AAA+ ATPase" evidence="4">
    <location>
        <begin position="120"/>
        <end position="252"/>
    </location>
</feature>
<dbReference type="GO" id="GO:0005524">
    <property type="term" value="F:ATP binding"/>
    <property type="evidence" value="ECO:0007669"/>
    <property type="project" value="UniProtKB-KW"/>
</dbReference>
<gene>
    <name evidence="5" type="ORF">SAMN00790413_01919</name>
</gene>
<dbReference type="AlphaFoldDB" id="A0A1W1VIS9"/>
<keyword evidence="2" id="KW-0547">Nucleotide-binding</keyword>
<proteinExistence type="inferred from homology"/>
<keyword evidence="3" id="KW-0067">ATP-binding</keyword>
<dbReference type="OrthoDB" id="9806903at2"/>
<dbReference type="PANTHER" id="PTHR23073">
    <property type="entry name" value="26S PROTEASOME REGULATORY SUBUNIT"/>
    <property type="match status" value="1"/>
</dbReference>
<dbReference type="Proteomes" id="UP000192582">
    <property type="component" value="Unassembled WGS sequence"/>
</dbReference>
<evidence type="ECO:0000313" key="6">
    <source>
        <dbReference type="Proteomes" id="UP000192582"/>
    </source>
</evidence>
<evidence type="ECO:0000256" key="1">
    <source>
        <dbReference type="ARBA" id="ARBA00006914"/>
    </source>
</evidence>
<sequence>MARADLIKKMFKSYATGQHDAFMEAAQDVILDERKKQHVVLANELTRLLNGASTTRPDFPLASLQPVPRDPEKGLPLFDIKTPQKRMEDLFTTKGQEQALWDVMNEFKQWEILEMYSLKPAQKLLFCGPPGCGKTITAEAIASELGLPMLYVRFDGLVSSLLGETASNLSRVFEYVTRGQWVVFFDEFDAIGRSRDDSTEHGELKRVVNAFLQMLDRFEGRSLVIAATNFEQALDPALWRRFDEVFRFEKPDEETILRLLTRLLKRNLKKTNILPSISRELVGFSHADVERICLDAIKRTVLAGGMYVEEQDLIRAVAKQRDRQKILNFRHSTTSPTVDEE</sequence>
<comment type="similarity">
    <text evidence="1">Belongs to the AAA ATPase family.</text>
</comment>
<protein>
    <submittedName>
        <fullName evidence="5">ATPases of the AAA+ class</fullName>
    </submittedName>
</protein>
<dbReference type="STRING" id="695939.SAMN00790413_01919"/>
<accession>A0A1W1VIS9</accession>
<dbReference type="SUPFAM" id="SSF52540">
    <property type="entry name" value="P-loop containing nucleoside triphosphate hydrolases"/>
    <property type="match status" value="1"/>
</dbReference>